<accession>A0A6G0YLW0</accession>
<proteinExistence type="predicted"/>
<evidence type="ECO:0000313" key="3">
    <source>
        <dbReference type="Proteomes" id="UP000478052"/>
    </source>
</evidence>
<gene>
    <name evidence="2" type="ORF">FWK35_00023430</name>
</gene>
<sequence length="52" mass="5727">MGNKCCKNQSSTYSSANATIRSFSSYNSSIVRRQPNREQRSSIIIVEVGPSS</sequence>
<organism evidence="2 3">
    <name type="scientific">Aphis craccivora</name>
    <name type="common">Cowpea aphid</name>
    <dbReference type="NCBI Taxonomy" id="307492"/>
    <lineage>
        <taxon>Eukaryota</taxon>
        <taxon>Metazoa</taxon>
        <taxon>Ecdysozoa</taxon>
        <taxon>Arthropoda</taxon>
        <taxon>Hexapoda</taxon>
        <taxon>Insecta</taxon>
        <taxon>Pterygota</taxon>
        <taxon>Neoptera</taxon>
        <taxon>Paraneoptera</taxon>
        <taxon>Hemiptera</taxon>
        <taxon>Sternorrhyncha</taxon>
        <taxon>Aphidomorpha</taxon>
        <taxon>Aphidoidea</taxon>
        <taxon>Aphididae</taxon>
        <taxon>Aphidini</taxon>
        <taxon>Aphis</taxon>
        <taxon>Aphis</taxon>
    </lineage>
</organism>
<dbReference type="EMBL" id="VUJU01003386">
    <property type="protein sequence ID" value="KAF0758078.1"/>
    <property type="molecule type" value="Genomic_DNA"/>
</dbReference>
<evidence type="ECO:0000256" key="1">
    <source>
        <dbReference type="SAM" id="MobiDB-lite"/>
    </source>
</evidence>
<protein>
    <submittedName>
        <fullName evidence="2">Titin isoform X4</fullName>
    </submittedName>
</protein>
<reference evidence="2 3" key="1">
    <citation type="submission" date="2019-08" db="EMBL/GenBank/DDBJ databases">
        <title>Whole genome of Aphis craccivora.</title>
        <authorList>
            <person name="Voronova N.V."/>
            <person name="Shulinski R.S."/>
            <person name="Bandarenka Y.V."/>
            <person name="Zhorov D.G."/>
            <person name="Warner D."/>
        </authorList>
    </citation>
    <scope>NUCLEOTIDE SEQUENCE [LARGE SCALE GENOMIC DNA]</scope>
    <source>
        <strain evidence="2">180601</strain>
        <tissue evidence="2">Whole Body</tissue>
    </source>
</reference>
<keyword evidence="3" id="KW-1185">Reference proteome</keyword>
<feature type="region of interest" description="Disordered" evidence="1">
    <location>
        <begin position="31"/>
        <end position="52"/>
    </location>
</feature>
<dbReference type="Proteomes" id="UP000478052">
    <property type="component" value="Unassembled WGS sequence"/>
</dbReference>
<comment type="caution">
    <text evidence="2">The sequence shown here is derived from an EMBL/GenBank/DDBJ whole genome shotgun (WGS) entry which is preliminary data.</text>
</comment>
<evidence type="ECO:0000313" key="2">
    <source>
        <dbReference type="EMBL" id="KAF0758078.1"/>
    </source>
</evidence>
<name>A0A6G0YLW0_APHCR</name>
<dbReference type="AlphaFoldDB" id="A0A6G0YLW0"/>